<dbReference type="OrthoDB" id="9851099at2"/>
<dbReference type="Proteomes" id="UP000069205">
    <property type="component" value="Chromosome"/>
</dbReference>
<proteinExistence type="predicted"/>
<reference evidence="1 2" key="1">
    <citation type="journal article" date="2015" name="Proc. Natl. Acad. Sci. U.S.A.">
        <title>Expanded metabolic versatility of ubiquitous nitrite-oxidizing bacteria from the genus Nitrospira.</title>
        <authorList>
            <person name="Koch H."/>
            <person name="Lucker S."/>
            <person name="Albertsen M."/>
            <person name="Kitzinger K."/>
            <person name="Herbold C."/>
            <person name="Spieck E."/>
            <person name="Nielsen P.H."/>
            <person name="Wagner M."/>
            <person name="Daims H."/>
        </authorList>
    </citation>
    <scope>NUCLEOTIDE SEQUENCE [LARGE SCALE GENOMIC DNA]</scope>
    <source>
        <strain evidence="1 2">NSP M-1</strain>
    </source>
</reference>
<dbReference type="STRING" id="42253.NITMOv2_4815"/>
<evidence type="ECO:0000313" key="2">
    <source>
        <dbReference type="Proteomes" id="UP000069205"/>
    </source>
</evidence>
<dbReference type="RefSeq" id="WP_053381880.1">
    <property type="nucleotide sequence ID" value="NZ_CP011801.1"/>
</dbReference>
<dbReference type="EMBL" id="CP011801">
    <property type="protein sequence ID" value="ALA61183.1"/>
    <property type="molecule type" value="Genomic_DNA"/>
</dbReference>
<sequence length="70" mass="8074">MEKHSLDPQSISIPRWTIKRDGRSPGCVFCRSVIVCVTTESHQMSFCSCRLVEYRLLPRPNVRKAKSNTH</sequence>
<gene>
    <name evidence="1" type="ORF">NITMOv2_4815</name>
</gene>
<dbReference type="KEGG" id="nmv:NITMOv2_4815"/>
<evidence type="ECO:0000313" key="1">
    <source>
        <dbReference type="EMBL" id="ALA61183.1"/>
    </source>
</evidence>
<dbReference type="PATRIC" id="fig|42253.5.peg.4748"/>
<protein>
    <submittedName>
        <fullName evidence="1">Uncharacterized protein</fullName>
    </submittedName>
</protein>
<dbReference type="AlphaFoldDB" id="A0A0K2GJQ1"/>
<organism evidence="1 2">
    <name type="scientific">Nitrospira moscoviensis</name>
    <dbReference type="NCBI Taxonomy" id="42253"/>
    <lineage>
        <taxon>Bacteria</taxon>
        <taxon>Pseudomonadati</taxon>
        <taxon>Nitrospirota</taxon>
        <taxon>Nitrospiria</taxon>
        <taxon>Nitrospirales</taxon>
        <taxon>Nitrospiraceae</taxon>
        <taxon>Nitrospira</taxon>
    </lineage>
</organism>
<accession>A0A0K2GJQ1</accession>
<name>A0A0K2GJQ1_NITMO</name>
<keyword evidence="2" id="KW-1185">Reference proteome</keyword>